<dbReference type="EMBL" id="GAPW01004866">
    <property type="protein sequence ID" value="JAC08732.1"/>
    <property type="molecule type" value="mRNA"/>
</dbReference>
<dbReference type="GO" id="GO:0008623">
    <property type="term" value="C:CHRAC"/>
    <property type="evidence" value="ECO:0007669"/>
    <property type="project" value="TreeGrafter"/>
</dbReference>
<evidence type="ECO:0000256" key="1">
    <source>
        <dbReference type="ARBA" id="ARBA00004123"/>
    </source>
</evidence>
<feature type="compositionally biased region" description="Acidic residues" evidence="3">
    <location>
        <begin position="102"/>
        <end position="140"/>
    </location>
</feature>
<dbReference type="InterPro" id="IPR003958">
    <property type="entry name" value="CBFA_NFYB_domain"/>
</dbReference>
<dbReference type="GO" id="GO:0006261">
    <property type="term" value="P:DNA-templated DNA replication"/>
    <property type="evidence" value="ECO:0007669"/>
    <property type="project" value="TreeGrafter"/>
</dbReference>
<dbReference type="Pfam" id="PF00808">
    <property type="entry name" value="CBFD_NFYB_HMF"/>
    <property type="match status" value="1"/>
</dbReference>
<evidence type="ECO:0000256" key="2">
    <source>
        <dbReference type="ARBA" id="ARBA00023242"/>
    </source>
</evidence>
<dbReference type="GO" id="GO:0006338">
    <property type="term" value="P:chromatin remodeling"/>
    <property type="evidence" value="ECO:0007669"/>
    <property type="project" value="TreeGrafter"/>
</dbReference>
<dbReference type="VEuPathDB" id="VectorBase:AALC636_009642"/>
<dbReference type="VEuPathDB" id="VectorBase:AALF000226"/>
<protein>
    <submittedName>
        <fullName evidence="5">Putative histone-fold protein chrac subunit</fullName>
    </submittedName>
</protein>
<accession>A0A023EI21</accession>
<dbReference type="GO" id="GO:0046982">
    <property type="term" value="F:protein heterodimerization activity"/>
    <property type="evidence" value="ECO:0007669"/>
    <property type="project" value="InterPro"/>
</dbReference>
<feature type="region of interest" description="Disordered" evidence="3">
    <location>
        <begin position="93"/>
        <end position="183"/>
    </location>
</feature>
<organism evidence="5">
    <name type="scientific">Aedes albopictus</name>
    <name type="common">Asian tiger mosquito</name>
    <name type="synonym">Stegomyia albopicta</name>
    <dbReference type="NCBI Taxonomy" id="7160"/>
    <lineage>
        <taxon>Eukaryota</taxon>
        <taxon>Metazoa</taxon>
        <taxon>Ecdysozoa</taxon>
        <taxon>Arthropoda</taxon>
        <taxon>Hexapoda</taxon>
        <taxon>Insecta</taxon>
        <taxon>Pterygota</taxon>
        <taxon>Neoptera</taxon>
        <taxon>Endopterygota</taxon>
        <taxon>Diptera</taxon>
        <taxon>Nematocera</taxon>
        <taxon>Culicoidea</taxon>
        <taxon>Culicidae</taxon>
        <taxon>Culicinae</taxon>
        <taxon>Aedini</taxon>
        <taxon>Aedes</taxon>
        <taxon>Stegomyia</taxon>
    </lineage>
</organism>
<reference evidence="5" key="1">
    <citation type="journal article" date="2014" name="PLoS Negl. Trop. Dis.">
        <title>Identification and characterization of seminal fluid proteins in the Asian tiger mosquito, Aedes albopictus.</title>
        <authorList>
            <person name="Boes K.E."/>
            <person name="Ribeiro J.M."/>
            <person name="Wong A."/>
            <person name="Harrington L.C."/>
            <person name="Wolfner M.F."/>
            <person name="Sirot L.K."/>
        </authorList>
    </citation>
    <scope>NUCLEOTIDE SEQUENCE</scope>
    <source>
        <tissue evidence="5">Reproductive organs</tissue>
    </source>
</reference>
<evidence type="ECO:0000259" key="4">
    <source>
        <dbReference type="Pfam" id="PF00808"/>
    </source>
</evidence>
<evidence type="ECO:0000256" key="3">
    <source>
        <dbReference type="SAM" id="MobiDB-lite"/>
    </source>
</evidence>
<dbReference type="VEuPathDB" id="VectorBase:AALFPA_051300"/>
<keyword evidence="2" id="KW-0539">Nucleus</keyword>
<dbReference type="InterPro" id="IPR009072">
    <property type="entry name" value="Histone-fold"/>
</dbReference>
<dbReference type="Gene3D" id="1.10.20.10">
    <property type="entry name" value="Histone, subunit A"/>
    <property type="match status" value="1"/>
</dbReference>
<dbReference type="PANTHER" id="PTHR10252">
    <property type="entry name" value="HISTONE-LIKE TRANSCRIPTION FACTOR CCAAT-RELATED"/>
    <property type="match status" value="1"/>
</dbReference>
<dbReference type="AlphaFoldDB" id="A0A023EI21"/>
<dbReference type="SUPFAM" id="SSF47113">
    <property type="entry name" value="Histone-fold"/>
    <property type="match status" value="1"/>
</dbReference>
<feature type="domain" description="Transcription factor CBF/NF-Y/archaeal histone" evidence="4">
    <location>
        <begin position="8"/>
        <end position="53"/>
    </location>
</feature>
<dbReference type="InterPro" id="IPR050568">
    <property type="entry name" value="Transcr_DNA_Rep_Reg"/>
</dbReference>
<proteinExistence type="evidence at transcript level"/>
<evidence type="ECO:0000313" key="5">
    <source>
        <dbReference type="EMBL" id="JAC08732.1"/>
    </source>
</evidence>
<sequence>MDQEKSKHLPMSRIRTVMKTSPSIGHINQDALFLMCRAAEMFIEFISKNAYKKGTQLLNYKHLATYVASEESLEFLVQVLPKKITVAQYKKIMEQKKSKGSDDEDSSSEEDDSSSSGEESDDEESDSSSGSGEEEEEDEDGRQKEDDADSVISIDSSSSDEKENSKNMGNKKSPIKHKTGDSP</sequence>
<comment type="subcellular location">
    <subcellularLocation>
        <location evidence="1">Nucleus</location>
    </subcellularLocation>
</comment>
<name>A0A023EI21_AEDAL</name>
<dbReference type="CDD" id="cd22924">
    <property type="entry name" value="HFD_CHRAC1-like"/>
    <property type="match status" value="1"/>
</dbReference>
<dbReference type="PANTHER" id="PTHR10252:SF54">
    <property type="entry name" value="CHROMATIN ACCESSIBILITY COMPLEX PROTEIN 1"/>
    <property type="match status" value="1"/>
</dbReference>